<dbReference type="Proteomes" id="UP000521922">
    <property type="component" value="Unassembled WGS sequence"/>
</dbReference>
<dbReference type="EMBL" id="JACCBB010000001">
    <property type="protein sequence ID" value="NYD24709.1"/>
    <property type="molecule type" value="Genomic_DNA"/>
</dbReference>
<dbReference type="PANTHER" id="PTHR34822:SF1">
    <property type="entry name" value="GRPB FAMILY PROTEIN"/>
    <property type="match status" value="1"/>
</dbReference>
<dbReference type="Gene3D" id="3.30.460.10">
    <property type="entry name" value="Beta Polymerase, domain 2"/>
    <property type="match status" value="1"/>
</dbReference>
<reference evidence="2 3" key="1">
    <citation type="submission" date="2020-07" db="EMBL/GenBank/DDBJ databases">
        <title>Sequencing the genomes of 1000 actinobacteria strains.</title>
        <authorList>
            <person name="Klenk H.-P."/>
        </authorList>
    </citation>
    <scope>NUCLEOTIDE SEQUENCE [LARGE SCALE GENOMIC DNA]</scope>
    <source>
        <strain evidence="2 3">DSM 7487</strain>
    </source>
</reference>
<sequence length="201" mass="22137">MPGPAVLQPYDPAWPGRAAQMLAAVEKAMEPLGVGESFEHIGSTSVPGLMAKAYVDLQVVVSGLPEPELLDQALAPVGFVPTTGSRPDSPGVHRDIPRGSAHESGQVPEEVWRKRLFVHDIDGPRAAILHVRLSASPWGRYAVWFRDWLRAHPEARDRYASFKAGVAAEHAGDADYDDYTRAKTVFFDEVQEQFEAWGRSH</sequence>
<gene>
    <name evidence="2" type="ORF">BJ968_004249</name>
</gene>
<keyword evidence="2" id="KW-0808">Transferase</keyword>
<proteinExistence type="predicted"/>
<keyword evidence="3" id="KW-1185">Reference proteome</keyword>
<dbReference type="PANTHER" id="PTHR34822">
    <property type="entry name" value="GRPB DOMAIN PROTEIN (AFU_ORTHOLOGUE AFUA_1G01530)"/>
    <property type="match status" value="1"/>
</dbReference>
<dbReference type="InterPro" id="IPR007344">
    <property type="entry name" value="GrpB/CoaE"/>
</dbReference>
<accession>A0A7Y9DQ34</accession>
<dbReference type="SUPFAM" id="SSF81301">
    <property type="entry name" value="Nucleotidyltransferase"/>
    <property type="match status" value="1"/>
</dbReference>
<dbReference type="InterPro" id="IPR043519">
    <property type="entry name" value="NT_sf"/>
</dbReference>
<evidence type="ECO:0000256" key="1">
    <source>
        <dbReference type="SAM" id="MobiDB-lite"/>
    </source>
</evidence>
<dbReference type="GO" id="GO:0004140">
    <property type="term" value="F:dephospho-CoA kinase activity"/>
    <property type="evidence" value="ECO:0007669"/>
    <property type="project" value="UniProtKB-EC"/>
</dbReference>
<evidence type="ECO:0000313" key="3">
    <source>
        <dbReference type="Proteomes" id="UP000521922"/>
    </source>
</evidence>
<dbReference type="Pfam" id="PF04229">
    <property type="entry name" value="GrpB"/>
    <property type="match status" value="1"/>
</dbReference>
<feature type="region of interest" description="Disordered" evidence="1">
    <location>
        <begin position="81"/>
        <end position="105"/>
    </location>
</feature>
<dbReference type="RefSeq" id="WP_179755284.1">
    <property type="nucleotide sequence ID" value="NZ_BAAAGN010000013.1"/>
</dbReference>
<protein>
    <submittedName>
        <fullName evidence="2">Dephospho-CoA kinase</fullName>
        <ecNumber evidence="2">2.7.1.24</ecNumber>
    </submittedName>
</protein>
<organism evidence="2 3">
    <name type="scientific">Kineococcus aurantiacus</name>
    <dbReference type="NCBI Taxonomy" id="37633"/>
    <lineage>
        <taxon>Bacteria</taxon>
        <taxon>Bacillati</taxon>
        <taxon>Actinomycetota</taxon>
        <taxon>Actinomycetes</taxon>
        <taxon>Kineosporiales</taxon>
        <taxon>Kineosporiaceae</taxon>
        <taxon>Kineococcus</taxon>
    </lineage>
</organism>
<dbReference type="EC" id="2.7.1.24" evidence="2"/>
<evidence type="ECO:0000313" key="2">
    <source>
        <dbReference type="EMBL" id="NYD24709.1"/>
    </source>
</evidence>
<name>A0A7Y9DQ34_9ACTN</name>
<comment type="caution">
    <text evidence="2">The sequence shown here is derived from an EMBL/GenBank/DDBJ whole genome shotgun (WGS) entry which is preliminary data.</text>
</comment>
<keyword evidence="2" id="KW-0418">Kinase</keyword>
<dbReference type="AlphaFoldDB" id="A0A7Y9DQ34"/>
<feature type="compositionally biased region" description="Basic and acidic residues" evidence="1">
    <location>
        <begin position="91"/>
        <end position="101"/>
    </location>
</feature>